<dbReference type="GO" id="GO:0032259">
    <property type="term" value="P:methylation"/>
    <property type="evidence" value="ECO:0007669"/>
    <property type="project" value="UniProtKB-KW"/>
</dbReference>
<keyword evidence="3" id="KW-1185">Reference proteome</keyword>
<accession>A0A0B7MPI5</accession>
<dbReference type="RefSeq" id="WP_044665538.1">
    <property type="nucleotide sequence ID" value="NZ_CDRZ01000252.1"/>
</dbReference>
<feature type="domain" description="Methyltransferase" evidence="1">
    <location>
        <begin position="79"/>
        <end position="167"/>
    </location>
</feature>
<dbReference type="InterPro" id="IPR041698">
    <property type="entry name" value="Methyltransf_25"/>
</dbReference>
<dbReference type="GO" id="GO:0008168">
    <property type="term" value="F:methyltransferase activity"/>
    <property type="evidence" value="ECO:0007669"/>
    <property type="project" value="UniProtKB-KW"/>
</dbReference>
<name>A0A0B7MPI5_9FIRM</name>
<organism evidence="2 3">
    <name type="scientific">Syntrophaceticus schinkii</name>
    <dbReference type="NCBI Taxonomy" id="499207"/>
    <lineage>
        <taxon>Bacteria</taxon>
        <taxon>Bacillati</taxon>
        <taxon>Bacillota</taxon>
        <taxon>Clostridia</taxon>
        <taxon>Thermoanaerobacterales</taxon>
        <taxon>Thermoanaerobacterales Family III. Incertae Sedis</taxon>
        <taxon>Syntrophaceticus</taxon>
    </lineage>
</organism>
<dbReference type="SUPFAM" id="SSF53335">
    <property type="entry name" value="S-adenosyl-L-methionine-dependent methyltransferases"/>
    <property type="match status" value="1"/>
</dbReference>
<dbReference type="InterPro" id="IPR050723">
    <property type="entry name" value="CFA/CMAS"/>
</dbReference>
<evidence type="ECO:0000259" key="1">
    <source>
        <dbReference type="Pfam" id="PF13649"/>
    </source>
</evidence>
<gene>
    <name evidence="2" type="ORF">SSCH_540015</name>
</gene>
<sequence>MQLFPAGSSEFWINLWEEAQHRSPMRKRRRRTETEMIEMWNRRAKEFAKFATKDGGQKRRQRVLDFLEQEGALQEGFKVLDIGAGPGNFAIPMARIASQVTALEPASEMVKILQERAAAEQLENIKIMQRTWQDVDVEKEGFGQFDLVFASMTPGVQDPETLDKMIKASRGYCYLSGFSGRRWGEAYRELWQLFYNEDMGDSPSDVIYPFGLLYSMGYRPNLRFTKQQWQHEHTIEEATENILKFFESYMDISAGAKKEIEDYVLKHAENGIFRQEVNGCSGMMVWRINDDVAD</sequence>
<dbReference type="InterPro" id="IPR029063">
    <property type="entry name" value="SAM-dependent_MTases_sf"/>
</dbReference>
<dbReference type="Proteomes" id="UP000046155">
    <property type="component" value="Unassembled WGS sequence"/>
</dbReference>
<keyword evidence="2" id="KW-0808">Transferase</keyword>
<protein>
    <submittedName>
        <fullName evidence="2">Putative SAM-dependent methyltransferase</fullName>
    </submittedName>
</protein>
<dbReference type="Pfam" id="PF13649">
    <property type="entry name" value="Methyltransf_25"/>
    <property type="match status" value="1"/>
</dbReference>
<dbReference type="AlphaFoldDB" id="A0A0B7MPI5"/>
<dbReference type="EMBL" id="CDRZ01000252">
    <property type="protein sequence ID" value="CEO89637.1"/>
    <property type="molecule type" value="Genomic_DNA"/>
</dbReference>
<dbReference type="PANTHER" id="PTHR43667">
    <property type="entry name" value="CYCLOPROPANE-FATTY-ACYL-PHOSPHOLIPID SYNTHASE"/>
    <property type="match status" value="1"/>
</dbReference>
<dbReference type="PANTHER" id="PTHR43667:SF2">
    <property type="entry name" value="FATTY ACID C-METHYL TRANSFERASE"/>
    <property type="match status" value="1"/>
</dbReference>
<reference evidence="3" key="1">
    <citation type="submission" date="2015-01" db="EMBL/GenBank/DDBJ databases">
        <authorList>
            <person name="Manzoor Shahid"/>
            <person name="Zubair Saima"/>
        </authorList>
    </citation>
    <scope>NUCLEOTIDE SEQUENCE [LARGE SCALE GENOMIC DNA]</scope>
    <source>
        <strain evidence="3">Sp3</strain>
    </source>
</reference>
<evidence type="ECO:0000313" key="2">
    <source>
        <dbReference type="EMBL" id="CEO89637.1"/>
    </source>
</evidence>
<dbReference type="Gene3D" id="3.40.50.150">
    <property type="entry name" value="Vaccinia Virus protein VP39"/>
    <property type="match status" value="1"/>
</dbReference>
<dbReference type="OrthoDB" id="9791837at2"/>
<proteinExistence type="predicted"/>
<keyword evidence="2" id="KW-0489">Methyltransferase</keyword>
<dbReference type="CDD" id="cd02440">
    <property type="entry name" value="AdoMet_MTases"/>
    <property type="match status" value="1"/>
</dbReference>
<evidence type="ECO:0000313" key="3">
    <source>
        <dbReference type="Proteomes" id="UP000046155"/>
    </source>
</evidence>